<feature type="domain" description="AMP-dependent synthetase/ligase" evidence="8">
    <location>
        <begin position="68"/>
        <end position="422"/>
    </location>
</feature>
<organism evidence="10 11">
    <name type="scientific">Folsomia candida</name>
    <name type="common">Springtail</name>
    <dbReference type="NCBI Taxonomy" id="158441"/>
    <lineage>
        <taxon>Eukaryota</taxon>
        <taxon>Metazoa</taxon>
        <taxon>Ecdysozoa</taxon>
        <taxon>Arthropoda</taxon>
        <taxon>Hexapoda</taxon>
        <taxon>Collembola</taxon>
        <taxon>Entomobryomorpha</taxon>
        <taxon>Isotomoidea</taxon>
        <taxon>Isotomidae</taxon>
        <taxon>Proisotominae</taxon>
        <taxon>Folsomia</taxon>
    </lineage>
</organism>
<evidence type="ECO:0000256" key="5">
    <source>
        <dbReference type="ARBA" id="ARBA00036527"/>
    </source>
</evidence>
<dbReference type="Gene3D" id="3.30.300.30">
    <property type="match status" value="1"/>
</dbReference>
<dbReference type="GO" id="GO:0005886">
    <property type="term" value="C:plasma membrane"/>
    <property type="evidence" value="ECO:0007669"/>
    <property type="project" value="TreeGrafter"/>
</dbReference>
<dbReference type="Gene3D" id="3.40.50.12780">
    <property type="entry name" value="N-terminal domain of ligase-like"/>
    <property type="match status" value="1"/>
</dbReference>
<dbReference type="InterPro" id="IPR042099">
    <property type="entry name" value="ANL_N_sf"/>
</dbReference>
<reference evidence="10 11" key="1">
    <citation type="submission" date="2015-12" db="EMBL/GenBank/DDBJ databases">
        <title>The genome of Folsomia candida.</title>
        <authorList>
            <person name="Faddeeva A."/>
            <person name="Derks M.F."/>
            <person name="Anvar Y."/>
            <person name="Smit S."/>
            <person name="Van Straalen N."/>
            <person name="Roelofs D."/>
        </authorList>
    </citation>
    <scope>NUCLEOTIDE SEQUENCE [LARGE SCALE GENOMIC DNA]</scope>
    <source>
        <strain evidence="10 11">VU population</strain>
        <tissue evidence="10">Whole body</tissue>
    </source>
</reference>
<evidence type="ECO:0000313" key="10">
    <source>
        <dbReference type="EMBL" id="OXA56839.1"/>
    </source>
</evidence>
<dbReference type="OMA" id="KIALIME"/>
<protein>
    <recommendedName>
        <fullName evidence="4">long-chain-fatty-acid--CoA ligase</fullName>
        <ecNumber evidence="4">6.2.1.3</ecNumber>
    </recommendedName>
    <alternativeName>
        <fullName evidence="6">Long-chain-fatty-acid--CoA ligase</fullName>
    </alternativeName>
</protein>
<dbReference type="GO" id="GO:0044539">
    <property type="term" value="P:long-chain fatty acid import into cell"/>
    <property type="evidence" value="ECO:0007669"/>
    <property type="project" value="TreeGrafter"/>
</dbReference>
<evidence type="ECO:0000256" key="7">
    <source>
        <dbReference type="ARBA" id="ARBA00048666"/>
    </source>
</evidence>
<dbReference type="InterPro" id="IPR000873">
    <property type="entry name" value="AMP-dep_synth/lig_dom"/>
</dbReference>
<evidence type="ECO:0000313" key="11">
    <source>
        <dbReference type="Proteomes" id="UP000198287"/>
    </source>
</evidence>
<keyword evidence="11" id="KW-1185">Reference proteome</keyword>
<keyword evidence="2" id="KW-0436">Ligase</keyword>
<accession>A0A226EHB7</accession>
<dbReference type="FunFam" id="3.30.300.30:FF:000002">
    <property type="entry name" value="Long-chain fatty acid transport protein 1"/>
    <property type="match status" value="1"/>
</dbReference>
<comment type="catalytic activity">
    <reaction evidence="5">
        <text>a very long-chain fatty acid + ATP + CoA = a very long-chain fatty acyl-CoA + AMP + diphosphate</text>
        <dbReference type="Rhea" id="RHEA:54536"/>
        <dbReference type="ChEBI" id="CHEBI:30616"/>
        <dbReference type="ChEBI" id="CHEBI:33019"/>
        <dbReference type="ChEBI" id="CHEBI:57287"/>
        <dbReference type="ChEBI" id="CHEBI:58950"/>
        <dbReference type="ChEBI" id="CHEBI:138261"/>
        <dbReference type="ChEBI" id="CHEBI:456215"/>
    </reaction>
    <physiologicalReaction direction="left-to-right" evidence="5">
        <dbReference type="Rhea" id="RHEA:54537"/>
    </physiologicalReaction>
</comment>
<dbReference type="PANTHER" id="PTHR43107">
    <property type="entry name" value="LONG-CHAIN FATTY ACID TRANSPORT PROTEIN"/>
    <property type="match status" value="1"/>
</dbReference>
<name>A0A226EHB7_FOLCA</name>
<dbReference type="InterPro" id="IPR025110">
    <property type="entry name" value="AMP-bd_C"/>
</dbReference>
<evidence type="ECO:0000259" key="9">
    <source>
        <dbReference type="Pfam" id="PF13193"/>
    </source>
</evidence>
<dbReference type="AlphaFoldDB" id="A0A226EHB7"/>
<evidence type="ECO:0000256" key="2">
    <source>
        <dbReference type="ARBA" id="ARBA00022598"/>
    </source>
</evidence>
<proteinExistence type="inferred from homology"/>
<dbReference type="EC" id="6.2.1.3" evidence="4"/>
<dbReference type="SUPFAM" id="SSF56801">
    <property type="entry name" value="Acetyl-CoA synthetase-like"/>
    <property type="match status" value="1"/>
</dbReference>
<dbReference type="PANTHER" id="PTHR43107:SF22">
    <property type="entry name" value="VERY LONG-CHAIN ACYL-COA SYNTHETASE"/>
    <property type="match status" value="1"/>
</dbReference>
<gene>
    <name evidence="10" type="ORF">Fcan01_06537</name>
</gene>
<sequence length="630" mass="71414">MGILWFVVICILSLIIWGLLLYPRQTYISLVTLPRDAFGMYKYATTMLFSLYCKRNNMTASKYFDMVVTKKRMQTCFMYEDEVWTFKRVQEESLKIAKYFKNAGYKKGDVVGLFMESRPEYVCIWLGLGRLGVATSLLNYNLRLDSLSHCIKISNVKGLIFGTELTGAIQELVDSGNNNDLHLYSMEDRSPPKKRLTQSHVNLTQELNLIDKTDLDKEYFGQVNNNDVAFYIFTSGTTGLAKAAKMKYSRLFTFGAVVQPLCLNPAKDILLTAIPLYHVQGGILGVTCALFHGVPQVIIRKFSASNFWKQCIKYDATYCQYLGEIMRYLYNQPEKPEDRMHKVKVLYGNGANPAIWEKFVKRFGVKIIEMYGSTEGNCSIMNLEGHIGAVGYLPNLLYSVLPVFLGRVDHTTGEMVRDSTTGRIQHVEHGEAGELLGKIVMSNPFREFEGYTDEQATRKKIVDSVRRKGDRWFRTGDILMRDEFGYFYFKDRTGDTFKWKGENVSTAEVEQVIAKASGYKGVAVYGVEVPGTDGKCGMATVSDPSGKLDIGKLSDTVLNYLPPYARPVFMRICGKDLEMTGTFKLLKVQLQKEGFDPNIVTDALYILQKEGYIAFNHILYKGIIEGSVRV</sequence>
<dbReference type="Pfam" id="PF00501">
    <property type="entry name" value="AMP-binding"/>
    <property type="match status" value="1"/>
</dbReference>
<dbReference type="PROSITE" id="PS00455">
    <property type="entry name" value="AMP_BINDING"/>
    <property type="match status" value="1"/>
</dbReference>
<evidence type="ECO:0000256" key="4">
    <source>
        <dbReference type="ARBA" id="ARBA00026121"/>
    </source>
</evidence>
<dbReference type="Proteomes" id="UP000198287">
    <property type="component" value="Unassembled WGS sequence"/>
</dbReference>
<dbReference type="EMBL" id="LNIX01000003">
    <property type="protein sequence ID" value="OXA56839.1"/>
    <property type="molecule type" value="Genomic_DNA"/>
</dbReference>
<feature type="domain" description="AMP-binding enzyme C-terminal" evidence="9">
    <location>
        <begin position="508"/>
        <end position="584"/>
    </location>
</feature>
<keyword evidence="3" id="KW-0276">Fatty acid metabolism</keyword>
<dbReference type="STRING" id="158441.A0A226EHB7"/>
<evidence type="ECO:0000259" key="8">
    <source>
        <dbReference type="Pfam" id="PF00501"/>
    </source>
</evidence>
<dbReference type="Pfam" id="PF13193">
    <property type="entry name" value="AMP-binding_C"/>
    <property type="match status" value="1"/>
</dbReference>
<keyword evidence="3" id="KW-0443">Lipid metabolism</keyword>
<comment type="catalytic activity">
    <reaction evidence="7">
        <text>tetracosanoate + ATP + CoA = tetracosanoyl-CoA + AMP + diphosphate</text>
        <dbReference type="Rhea" id="RHEA:33639"/>
        <dbReference type="ChEBI" id="CHEBI:30616"/>
        <dbReference type="ChEBI" id="CHEBI:31014"/>
        <dbReference type="ChEBI" id="CHEBI:33019"/>
        <dbReference type="ChEBI" id="CHEBI:57287"/>
        <dbReference type="ChEBI" id="CHEBI:65052"/>
        <dbReference type="ChEBI" id="CHEBI:456215"/>
    </reaction>
    <physiologicalReaction direction="left-to-right" evidence="7">
        <dbReference type="Rhea" id="RHEA:33640"/>
    </physiologicalReaction>
</comment>
<dbReference type="InterPro" id="IPR020845">
    <property type="entry name" value="AMP-binding_CS"/>
</dbReference>
<evidence type="ECO:0000256" key="1">
    <source>
        <dbReference type="ARBA" id="ARBA00006432"/>
    </source>
</evidence>
<comment type="caution">
    <text evidence="10">The sequence shown here is derived from an EMBL/GenBank/DDBJ whole genome shotgun (WGS) entry which is preliminary data.</text>
</comment>
<dbReference type="OrthoDB" id="288590at2759"/>
<evidence type="ECO:0000256" key="6">
    <source>
        <dbReference type="ARBA" id="ARBA00041297"/>
    </source>
</evidence>
<dbReference type="GO" id="GO:0005789">
    <property type="term" value="C:endoplasmic reticulum membrane"/>
    <property type="evidence" value="ECO:0007669"/>
    <property type="project" value="TreeGrafter"/>
</dbReference>
<evidence type="ECO:0000256" key="3">
    <source>
        <dbReference type="ARBA" id="ARBA00022832"/>
    </source>
</evidence>
<comment type="similarity">
    <text evidence="1">Belongs to the ATP-dependent AMP-binding enzyme family.</text>
</comment>
<dbReference type="InterPro" id="IPR045851">
    <property type="entry name" value="AMP-bd_C_sf"/>
</dbReference>
<dbReference type="GO" id="GO:0004467">
    <property type="term" value="F:long-chain fatty acid-CoA ligase activity"/>
    <property type="evidence" value="ECO:0007669"/>
    <property type="project" value="UniProtKB-EC"/>
</dbReference>
<dbReference type="GO" id="GO:0005324">
    <property type="term" value="F:long-chain fatty acid transmembrane transporter activity"/>
    <property type="evidence" value="ECO:0007669"/>
    <property type="project" value="TreeGrafter"/>
</dbReference>